<dbReference type="EMBL" id="ACCR02000003">
    <property type="protein sequence ID" value="EFI84670.1"/>
    <property type="molecule type" value="Genomic_DNA"/>
</dbReference>
<comment type="caution">
    <text evidence="11">The sequence shown here is derived from an EMBL/GenBank/DDBJ whole genome shotgun (WGS) entry which is preliminary data.</text>
</comment>
<dbReference type="EC" id="2.3.1.274" evidence="8 10"/>
<dbReference type="GO" id="GO:0005737">
    <property type="term" value="C:cytoplasm"/>
    <property type="evidence" value="ECO:0007669"/>
    <property type="project" value="UniProtKB-SubCell"/>
</dbReference>
<dbReference type="PANTHER" id="PTHR30100:SF1">
    <property type="entry name" value="PHOSPHATE ACYLTRANSFERASE"/>
    <property type="match status" value="1"/>
</dbReference>
<dbReference type="STRING" id="525367.HMPREF0556_11223"/>
<accession>D7UVI9</accession>
<evidence type="ECO:0000313" key="11">
    <source>
        <dbReference type="EMBL" id="EFI84670.1"/>
    </source>
</evidence>
<sequence length="340" mass="36861">MTNMKIAIDAMGGDHAPKEIVLGVMKAAAQFKDVEYILYGDEAQINEYLTDKTRITIVHTDEKIESDDEPVRAVKRKKKASMVLAAQAVKNNEADACISAGNTGALMSTGLFIIGRIKGIDRPALAPTLPTITGKGFVLLDAGANAEAKPEHLLQFGLMGSVYAEKVRKIENPRVGLLNIGTEETKGNELTKTAFQYMKNQNAYNFIGNVEARDLLMDVADIVVADGFTGNMVLKTVEGTASSVMSMLKMSLNNGIKNKLAASFLRKDLYGLRAKMDYSEYGGACLFGIQAPVVKAHGATNAKGIFTTIRQVRDMVEKQIVETIKAEIHKIDVGGIKNND</sequence>
<dbReference type="eggNOG" id="COG0416">
    <property type="taxonomic scope" value="Bacteria"/>
</dbReference>
<dbReference type="UniPathway" id="UPA00085"/>
<evidence type="ECO:0000256" key="6">
    <source>
        <dbReference type="ARBA" id="ARBA00023209"/>
    </source>
</evidence>
<comment type="subunit">
    <text evidence="9 10">Homodimer. Probably interacts with PlsY.</text>
</comment>
<keyword evidence="4 10" id="KW-0808">Transferase</keyword>
<name>D7UVI9_LISGR</name>
<dbReference type="PANTHER" id="PTHR30100">
    <property type="entry name" value="FATTY ACID/PHOSPHOLIPID SYNTHESIS PROTEIN PLSX"/>
    <property type="match status" value="1"/>
</dbReference>
<comment type="similarity">
    <text evidence="10">Belongs to the PlsX family.</text>
</comment>
<evidence type="ECO:0000256" key="8">
    <source>
        <dbReference type="ARBA" id="ARBA00024069"/>
    </source>
</evidence>
<dbReference type="Gene3D" id="3.40.718.10">
    <property type="entry name" value="Isopropylmalate Dehydrogenase"/>
    <property type="match status" value="1"/>
</dbReference>
<dbReference type="GO" id="GO:0043811">
    <property type="term" value="F:phosphate:acyl-[acyl carrier protein] acyltransferase activity"/>
    <property type="evidence" value="ECO:0007669"/>
    <property type="project" value="UniProtKB-UniRule"/>
</dbReference>
<protein>
    <recommendedName>
        <fullName evidence="8 10">Phosphate acyltransferase</fullName>
        <ecNumber evidence="8 10">2.3.1.274</ecNumber>
    </recommendedName>
    <alternativeName>
        <fullName evidence="10">Acyl-ACP phosphotransacylase</fullName>
    </alternativeName>
    <alternativeName>
        <fullName evidence="10">Acyl-[acyl-carrier-protein]--phosphate acyltransferase</fullName>
    </alternativeName>
    <alternativeName>
        <fullName evidence="10">Phosphate-acyl-ACP acyltransferase</fullName>
    </alternativeName>
</protein>
<dbReference type="AlphaFoldDB" id="D7UVI9"/>
<evidence type="ECO:0000256" key="2">
    <source>
        <dbReference type="ARBA" id="ARBA00022490"/>
    </source>
</evidence>
<gene>
    <name evidence="10 11" type="primary">plsX</name>
    <name evidence="11" type="ORF">HMPREF0556_11223</name>
</gene>
<reference evidence="11" key="1">
    <citation type="submission" date="2010-06" db="EMBL/GenBank/DDBJ databases">
        <authorList>
            <person name="Muzny D."/>
            <person name="Qin X."/>
            <person name="Buhay C."/>
            <person name="Dugan-Rocha S."/>
            <person name="Ding Y."/>
            <person name="Chen G."/>
            <person name="Hawes A."/>
            <person name="Holder M."/>
            <person name="Jhangiani S."/>
            <person name="Johnson A."/>
            <person name="Khan Z."/>
            <person name="Li Z."/>
            <person name="Liu W."/>
            <person name="Liu X."/>
            <person name="Perez L."/>
            <person name="Shen H."/>
            <person name="Wang Q."/>
            <person name="Watt J."/>
            <person name="Xi L."/>
            <person name="Xin Y."/>
            <person name="Zhou J."/>
            <person name="Deng J."/>
            <person name="Jiang H."/>
            <person name="Liu Y."/>
            <person name="Qu J."/>
            <person name="Song X.-Z."/>
            <person name="Zhang L."/>
            <person name="Villasana D."/>
            <person name="Johnson A."/>
            <person name="Liu J."/>
            <person name="Liyanage D."/>
            <person name="Lorensuhewa L."/>
            <person name="Robinson T."/>
            <person name="Song A."/>
            <person name="Song B.-B."/>
            <person name="Dinh H."/>
            <person name="Thornton R."/>
            <person name="Coyle M."/>
            <person name="Francisco L."/>
            <person name="Jackson L."/>
            <person name="Javaid M."/>
            <person name="Korchina V."/>
            <person name="Kovar C."/>
            <person name="Mata R."/>
            <person name="Mathew T."/>
            <person name="Ngo R."/>
            <person name="Nguyen L."/>
            <person name="Nguyen N."/>
            <person name="Okwuonu G."/>
            <person name="Ongeri F."/>
            <person name="Pham C."/>
            <person name="Simmons D."/>
            <person name="Wilczek-Boney K."/>
            <person name="Hale W."/>
            <person name="Jakkamsetti A."/>
            <person name="Pham P."/>
            <person name="Ruth R."/>
            <person name="San Lucas F."/>
            <person name="Warren J."/>
            <person name="Zhang J."/>
            <person name="Zhao Z."/>
            <person name="Zhou C."/>
            <person name="Zhu D."/>
            <person name="Lee S."/>
            <person name="Bess C."/>
            <person name="Blankenburg K."/>
            <person name="Forbes L."/>
            <person name="Fu Q."/>
            <person name="Gubbala S."/>
            <person name="Hirani K."/>
            <person name="Jayaseelan J.C."/>
            <person name="Lara F."/>
            <person name="Munidasa M."/>
            <person name="Palculict T."/>
            <person name="Patil S."/>
            <person name="Pu L.-L."/>
            <person name="Saada N."/>
            <person name="Tang L."/>
            <person name="Weissenberger G."/>
            <person name="Zhu Y."/>
            <person name="Hemphill L."/>
            <person name="Shang Y."/>
            <person name="Youmans B."/>
            <person name="Ayvaz T."/>
            <person name="Ross M."/>
            <person name="Santibanez J."/>
            <person name="Aqrawi P."/>
            <person name="Gross S."/>
            <person name="Joshi V."/>
            <person name="Fowler G."/>
            <person name="Nazareth L."/>
            <person name="Reid J."/>
            <person name="Worley K."/>
            <person name="Petrosino J."/>
            <person name="Highlander S."/>
            <person name="Gibbs R."/>
        </authorList>
    </citation>
    <scope>NUCLEOTIDE SEQUENCE [LARGE SCALE GENOMIC DNA]</scope>
    <source>
        <strain evidence="11">DSM 20601</strain>
    </source>
</reference>
<comment type="function">
    <text evidence="10">Catalyzes the reversible formation of acyl-phosphate (acyl-PO(4)) from acyl-[acyl-carrier-protein] (acyl-ACP). This enzyme utilizes acyl-ACP as fatty acyl donor, but not acyl-CoA.</text>
</comment>
<organism evidence="11 12">
    <name type="scientific">Listeria grayi DSM 20601</name>
    <dbReference type="NCBI Taxonomy" id="525367"/>
    <lineage>
        <taxon>Bacteria</taxon>
        <taxon>Bacillati</taxon>
        <taxon>Bacillota</taxon>
        <taxon>Bacilli</taxon>
        <taxon>Bacillales</taxon>
        <taxon>Listeriaceae</taxon>
        <taxon>Listeria</taxon>
    </lineage>
</organism>
<dbReference type="InterPro" id="IPR012281">
    <property type="entry name" value="Phospholipid_synth_PlsX-like"/>
</dbReference>
<keyword evidence="3 10" id="KW-0444">Lipid biosynthesis</keyword>
<keyword evidence="6 10" id="KW-0594">Phospholipid biosynthesis</keyword>
<dbReference type="Pfam" id="PF02504">
    <property type="entry name" value="FA_synthesis"/>
    <property type="match status" value="1"/>
</dbReference>
<dbReference type="PIRSF" id="PIRSF002465">
    <property type="entry name" value="Phsphlp_syn_PlsX"/>
    <property type="match status" value="1"/>
</dbReference>
<dbReference type="HOGENOM" id="CLU_039379_1_1_9"/>
<comment type="pathway">
    <text evidence="10">Lipid metabolism; phospholipid metabolism.</text>
</comment>
<keyword evidence="5 10" id="KW-0443">Lipid metabolism</keyword>
<comment type="catalytic activity">
    <reaction evidence="1 10">
        <text>a fatty acyl-[ACP] + phosphate = an acyl phosphate + holo-[ACP]</text>
        <dbReference type="Rhea" id="RHEA:42292"/>
        <dbReference type="Rhea" id="RHEA-COMP:9685"/>
        <dbReference type="Rhea" id="RHEA-COMP:14125"/>
        <dbReference type="ChEBI" id="CHEBI:43474"/>
        <dbReference type="ChEBI" id="CHEBI:59918"/>
        <dbReference type="ChEBI" id="CHEBI:64479"/>
        <dbReference type="ChEBI" id="CHEBI:138651"/>
        <dbReference type="EC" id="2.3.1.274"/>
    </reaction>
</comment>
<dbReference type="GO" id="GO:0006633">
    <property type="term" value="P:fatty acid biosynthetic process"/>
    <property type="evidence" value="ECO:0007669"/>
    <property type="project" value="UniProtKB-UniRule"/>
</dbReference>
<evidence type="ECO:0000256" key="9">
    <source>
        <dbReference type="ARBA" id="ARBA00046608"/>
    </source>
</evidence>
<evidence type="ECO:0000256" key="5">
    <source>
        <dbReference type="ARBA" id="ARBA00023098"/>
    </source>
</evidence>
<evidence type="ECO:0000256" key="7">
    <source>
        <dbReference type="ARBA" id="ARBA00023264"/>
    </source>
</evidence>
<evidence type="ECO:0000256" key="10">
    <source>
        <dbReference type="HAMAP-Rule" id="MF_00019"/>
    </source>
</evidence>
<evidence type="ECO:0000313" key="12">
    <source>
        <dbReference type="Proteomes" id="UP000010119"/>
    </source>
</evidence>
<evidence type="ECO:0000256" key="1">
    <source>
        <dbReference type="ARBA" id="ARBA00001232"/>
    </source>
</evidence>
<keyword evidence="2 10" id="KW-0963">Cytoplasm</keyword>
<dbReference type="SUPFAM" id="SSF53659">
    <property type="entry name" value="Isocitrate/Isopropylmalate dehydrogenase-like"/>
    <property type="match status" value="1"/>
</dbReference>
<keyword evidence="7 10" id="KW-1208">Phospholipid metabolism</keyword>
<dbReference type="InterPro" id="IPR003664">
    <property type="entry name" value="FA_synthesis"/>
</dbReference>
<comment type="subcellular location">
    <subcellularLocation>
        <location evidence="10">Cytoplasm</location>
    </subcellularLocation>
    <text evidence="10">Associated with the membrane possibly through PlsY.</text>
</comment>
<evidence type="ECO:0000256" key="4">
    <source>
        <dbReference type="ARBA" id="ARBA00022679"/>
    </source>
</evidence>
<evidence type="ECO:0000256" key="3">
    <source>
        <dbReference type="ARBA" id="ARBA00022516"/>
    </source>
</evidence>
<dbReference type="Proteomes" id="UP000010119">
    <property type="component" value="Unassembled WGS sequence"/>
</dbReference>
<dbReference type="NCBIfam" id="TIGR00182">
    <property type="entry name" value="plsX"/>
    <property type="match status" value="1"/>
</dbReference>
<proteinExistence type="inferred from homology"/>
<dbReference type="HAMAP" id="MF_00019">
    <property type="entry name" value="PlsX"/>
    <property type="match status" value="1"/>
</dbReference>
<dbReference type="GO" id="GO:0008654">
    <property type="term" value="P:phospholipid biosynthetic process"/>
    <property type="evidence" value="ECO:0007669"/>
    <property type="project" value="UniProtKB-KW"/>
</dbReference>
<keyword evidence="12" id="KW-1185">Reference proteome</keyword>